<proteinExistence type="predicted"/>
<reference evidence="1" key="1">
    <citation type="submission" date="2021-03" db="EMBL/GenBank/DDBJ databases">
        <title>Draft genome sequence of rust myrtle Austropuccinia psidii MF-1, a brazilian biotype.</title>
        <authorList>
            <person name="Quecine M.C."/>
            <person name="Pachon D.M.R."/>
            <person name="Bonatelli M.L."/>
            <person name="Correr F.H."/>
            <person name="Franceschini L.M."/>
            <person name="Leite T.F."/>
            <person name="Margarido G.R.A."/>
            <person name="Almeida C.A."/>
            <person name="Ferrarezi J.A."/>
            <person name="Labate C.A."/>
        </authorList>
    </citation>
    <scope>NUCLEOTIDE SEQUENCE</scope>
    <source>
        <strain evidence="1">MF-1</strain>
    </source>
</reference>
<organism evidence="1 2">
    <name type="scientific">Austropuccinia psidii MF-1</name>
    <dbReference type="NCBI Taxonomy" id="1389203"/>
    <lineage>
        <taxon>Eukaryota</taxon>
        <taxon>Fungi</taxon>
        <taxon>Dikarya</taxon>
        <taxon>Basidiomycota</taxon>
        <taxon>Pucciniomycotina</taxon>
        <taxon>Pucciniomycetes</taxon>
        <taxon>Pucciniales</taxon>
        <taxon>Sphaerophragmiaceae</taxon>
        <taxon>Austropuccinia</taxon>
    </lineage>
</organism>
<evidence type="ECO:0000313" key="1">
    <source>
        <dbReference type="EMBL" id="MBW0513436.1"/>
    </source>
</evidence>
<name>A0A9Q3DZW4_9BASI</name>
<dbReference type="Proteomes" id="UP000765509">
    <property type="component" value="Unassembled WGS sequence"/>
</dbReference>
<comment type="caution">
    <text evidence="1">The sequence shown here is derived from an EMBL/GenBank/DDBJ whole genome shotgun (WGS) entry which is preliminary data.</text>
</comment>
<dbReference type="AlphaFoldDB" id="A0A9Q3DZW4"/>
<gene>
    <name evidence="1" type="ORF">O181_053151</name>
</gene>
<protein>
    <submittedName>
        <fullName evidence="1">Uncharacterized protein</fullName>
    </submittedName>
</protein>
<keyword evidence="2" id="KW-1185">Reference proteome</keyword>
<evidence type="ECO:0000313" key="2">
    <source>
        <dbReference type="Proteomes" id="UP000765509"/>
    </source>
</evidence>
<sequence length="73" mass="8301">MGLPPLSFHASLEKKWDDEEEPKEIETALKVVPSSYHHYLDVFSKVKAEQIPPHHSCHHHIELEGLLPQAGVI</sequence>
<accession>A0A9Q3DZW4</accession>
<dbReference type="EMBL" id="AVOT02023415">
    <property type="protein sequence ID" value="MBW0513436.1"/>
    <property type="molecule type" value="Genomic_DNA"/>
</dbReference>